<dbReference type="InterPro" id="IPR002501">
    <property type="entry name" value="PsdUridine_synth_N"/>
</dbReference>
<comment type="caution">
    <text evidence="8">The sequence shown here is derived from an EMBL/GenBank/DDBJ whole genome shotgun (WGS) entry which is preliminary data.</text>
</comment>
<evidence type="ECO:0000256" key="3">
    <source>
        <dbReference type="ARBA" id="ARBA00012787"/>
    </source>
</evidence>
<comment type="similarity">
    <text evidence="2">Belongs to the pseudouridine synthase TruB family.</text>
</comment>
<dbReference type="Gene3D" id="3.30.2350.10">
    <property type="entry name" value="Pseudouridine synthase"/>
    <property type="match status" value="1"/>
</dbReference>
<dbReference type="OrthoDB" id="9995526at2759"/>
<evidence type="ECO:0000256" key="5">
    <source>
        <dbReference type="ARBA" id="ARBA00023235"/>
    </source>
</evidence>
<accession>A0A8K0X2U9</accession>
<feature type="domain" description="Pseudouridine synthase II N-terminal" evidence="7">
    <location>
        <begin position="77"/>
        <end position="208"/>
    </location>
</feature>
<evidence type="ECO:0000256" key="4">
    <source>
        <dbReference type="ARBA" id="ARBA00022694"/>
    </source>
</evidence>
<evidence type="ECO:0000313" key="9">
    <source>
        <dbReference type="Proteomes" id="UP000813385"/>
    </source>
</evidence>
<dbReference type="GO" id="GO:0003723">
    <property type="term" value="F:RNA binding"/>
    <property type="evidence" value="ECO:0007669"/>
    <property type="project" value="InterPro"/>
</dbReference>
<dbReference type="AlphaFoldDB" id="A0A8K0X2U9"/>
<dbReference type="HAMAP" id="MF_01080">
    <property type="entry name" value="TruB_bact"/>
    <property type="match status" value="1"/>
</dbReference>
<name>A0A8K0X2U9_9PEZI</name>
<dbReference type="Pfam" id="PF01509">
    <property type="entry name" value="TruB_N"/>
    <property type="match status" value="1"/>
</dbReference>
<organism evidence="8 9">
    <name type="scientific">Plectosphaerella cucumerina</name>
    <dbReference type="NCBI Taxonomy" id="40658"/>
    <lineage>
        <taxon>Eukaryota</taxon>
        <taxon>Fungi</taxon>
        <taxon>Dikarya</taxon>
        <taxon>Ascomycota</taxon>
        <taxon>Pezizomycotina</taxon>
        <taxon>Sordariomycetes</taxon>
        <taxon>Hypocreomycetidae</taxon>
        <taxon>Glomerellales</taxon>
        <taxon>Plectosphaerellaceae</taxon>
        <taxon>Plectosphaerella</taxon>
    </lineage>
</organism>
<keyword evidence="5" id="KW-0413">Isomerase</keyword>
<gene>
    <name evidence="8" type="ORF">B0T11DRAFT_279951</name>
</gene>
<reference evidence="8" key="1">
    <citation type="journal article" date="2021" name="Nat. Commun.">
        <title>Genetic determinants of endophytism in the Arabidopsis root mycobiome.</title>
        <authorList>
            <person name="Mesny F."/>
            <person name="Miyauchi S."/>
            <person name="Thiergart T."/>
            <person name="Pickel B."/>
            <person name="Atanasova L."/>
            <person name="Karlsson M."/>
            <person name="Huettel B."/>
            <person name="Barry K.W."/>
            <person name="Haridas S."/>
            <person name="Chen C."/>
            <person name="Bauer D."/>
            <person name="Andreopoulos W."/>
            <person name="Pangilinan J."/>
            <person name="LaButti K."/>
            <person name="Riley R."/>
            <person name="Lipzen A."/>
            <person name="Clum A."/>
            <person name="Drula E."/>
            <person name="Henrissat B."/>
            <person name="Kohler A."/>
            <person name="Grigoriev I.V."/>
            <person name="Martin F.M."/>
            <person name="Hacquard S."/>
        </authorList>
    </citation>
    <scope>NUCLEOTIDE SEQUENCE</scope>
    <source>
        <strain evidence="8">MPI-CAGE-AT-0016</strain>
    </source>
</reference>
<dbReference type="EC" id="5.4.99.25" evidence="3"/>
<keyword evidence="4" id="KW-0819">tRNA processing</keyword>
<dbReference type="Proteomes" id="UP000813385">
    <property type="component" value="Unassembled WGS sequence"/>
</dbReference>
<protein>
    <recommendedName>
        <fullName evidence="3">tRNA pseudouridine(55) synthase</fullName>
        <ecNumber evidence="3">5.4.99.25</ecNumber>
    </recommendedName>
</protein>
<dbReference type="EMBL" id="JAGPXD010000003">
    <property type="protein sequence ID" value="KAH7361992.1"/>
    <property type="molecule type" value="Genomic_DNA"/>
</dbReference>
<evidence type="ECO:0000256" key="2">
    <source>
        <dbReference type="ARBA" id="ARBA00008999"/>
    </source>
</evidence>
<feature type="compositionally biased region" description="Basic and acidic residues" evidence="6">
    <location>
        <begin position="435"/>
        <end position="450"/>
    </location>
</feature>
<keyword evidence="9" id="KW-1185">Reference proteome</keyword>
<dbReference type="GO" id="GO:0005634">
    <property type="term" value="C:nucleus"/>
    <property type="evidence" value="ECO:0007669"/>
    <property type="project" value="TreeGrafter"/>
</dbReference>
<feature type="compositionally biased region" description="Acidic residues" evidence="6">
    <location>
        <begin position="512"/>
        <end position="521"/>
    </location>
</feature>
<evidence type="ECO:0000313" key="8">
    <source>
        <dbReference type="EMBL" id="KAH7361992.1"/>
    </source>
</evidence>
<evidence type="ECO:0000259" key="7">
    <source>
        <dbReference type="Pfam" id="PF01509"/>
    </source>
</evidence>
<evidence type="ECO:0000256" key="1">
    <source>
        <dbReference type="ARBA" id="ARBA00001166"/>
    </source>
</evidence>
<dbReference type="GO" id="GO:0160148">
    <property type="term" value="F:tRNA pseudouridine(55) synthase activity"/>
    <property type="evidence" value="ECO:0007669"/>
    <property type="project" value="UniProtKB-EC"/>
</dbReference>
<dbReference type="InterPro" id="IPR020103">
    <property type="entry name" value="PsdUridine_synth_cat_dom_sf"/>
</dbReference>
<dbReference type="GO" id="GO:0006400">
    <property type="term" value="P:tRNA modification"/>
    <property type="evidence" value="ECO:0007669"/>
    <property type="project" value="TreeGrafter"/>
</dbReference>
<dbReference type="PANTHER" id="PTHR13767:SF2">
    <property type="entry name" value="PSEUDOURIDYLATE SYNTHASE TRUB1"/>
    <property type="match status" value="1"/>
</dbReference>
<feature type="compositionally biased region" description="Basic and acidic residues" evidence="6">
    <location>
        <begin position="416"/>
        <end position="425"/>
    </location>
</feature>
<sequence>MRLSATLWKMSKEVVREGVFAISKPIGFSSAQVIRDCQQYFNPSDYFKPLVEAQLDKLRNESQTSYKKRRHVKRGAQVKMGHGGTLDPLATGVLILGIGSGTKSLQSFLDCTKTYETVVLFGAATDSYDRTGRILTKRPYDHITRELVEKEMDHFRGKFEQIPPLYSALKMEGKPLYEYAREGKPIPREIIGREVEVKELELLEWFEPGTHNHRWPTAEAETAEKNLAEQVWRVEKNQANARKLTPEEAAEDDKAVTAHEAMKRQFDVRQDELVRDIPPHKRRKPGKNPALMSGALGQLPASPVPGRGSNLVQTPSADAPLPWTDKGPPAARIRMTVTSGFYVRSFCHDLGSRVGSAGLMAELARPRQGEFNLGVNCLEYTDLAKGEKEWAPKVSKLLQEWQERHPYPVQSQPAFRTDRNQDFAKAKRPRQQSPRRGEDGQAESSKRVKAEQQQQPQPQPESVAEKPTEQRSIPASGDEGEKLSQVSPARAFKPTKKTVQPPRSKRKRVEESESEWEGFSD</sequence>
<dbReference type="PANTHER" id="PTHR13767">
    <property type="entry name" value="TRNA-PSEUDOURIDINE SYNTHASE"/>
    <property type="match status" value="1"/>
</dbReference>
<comment type="catalytic activity">
    <reaction evidence="1">
        <text>a uridine in mRNA = a pseudouridine in mRNA</text>
        <dbReference type="Rhea" id="RHEA:56644"/>
        <dbReference type="Rhea" id="RHEA-COMP:14658"/>
        <dbReference type="Rhea" id="RHEA-COMP:14659"/>
        <dbReference type="ChEBI" id="CHEBI:65314"/>
        <dbReference type="ChEBI" id="CHEBI:65315"/>
    </reaction>
</comment>
<dbReference type="SUPFAM" id="SSF55120">
    <property type="entry name" value="Pseudouridine synthase"/>
    <property type="match status" value="1"/>
</dbReference>
<dbReference type="CDD" id="cd02867">
    <property type="entry name" value="PseudoU_synth_TruB_4"/>
    <property type="match status" value="1"/>
</dbReference>
<dbReference type="InterPro" id="IPR014780">
    <property type="entry name" value="tRNA_psdUridine_synth_TruB"/>
</dbReference>
<feature type="region of interest" description="Disordered" evidence="6">
    <location>
        <begin position="404"/>
        <end position="521"/>
    </location>
</feature>
<proteinExistence type="inferred from homology"/>
<dbReference type="GO" id="GO:1990481">
    <property type="term" value="P:mRNA pseudouridine synthesis"/>
    <property type="evidence" value="ECO:0007669"/>
    <property type="project" value="TreeGrafter"/>
</dbReference>
<evidence type="ECO:0000256" key="6">
    <source>
        <dbReference type="SAM" id="MobiDB-lite"/>
    </source>
</evidence>